<protein>
    <submittedName>
        <fullName evidence="1">Uncharacterized protein</fullName>
    </submittedName>
</protein>
<dbReference type="EMBL" id="LAZR01028715">
    <property type="protein sequence ID" value="KKL61767.1"/>
    <property type="molecule type" value="Genomic_DNA"/>
</dbReference>
<feature type="non-terminal residue" evidence="1">
    <location>
        <position position="32"/>
    </location>
</feature>
<sequence length="32" mass="3271">MTGKAAAVIADMAGAGEREEWGVVVVPWAVKA</sequence>
<evidence type="ECO:0000313" key="1">
    <source>
        <dbReference type="EMBL" id="KKL61767.1"/>
    </source>
</evidence>
<accession>A0A0F9GF65</accession>
<proteinExistence type="predicted"/>
<comment type="caution">
    <text evidence="1">The sequence shown here is derived from an EMBL/GenBank/DDBJ whole genome shotgun (WGS) entry which is preliminary data.</text>
</comment>
<reference evidence="1" key="1">
    <citation type="journal article" date="2015" name="Nature">
        <title>Complex archaea that bridge the gap between prokaryotes and eukaryotes.</title>
        <authorList>
            <person name="Spang A."/>
            <person name="Saw J.H."/>
            <person name="Jorgensen S.L."/>
            <person name="Zaremba-Niedzwiedzka K."/>
            <person name="Martijn J."/>
            <person name="Lind A.E."/>
            <person name="van Eijk R."/>
            <person name="Schleper C."/>
            <person name="Guy L."/>
            <person name="Ettema T.J."/>
        </authorList>
    </citation>
    <scope>NUCLEOTIDE SEQUENCE</scope>
</reference>
<gene>
    <name evidence="1" type="ORF">LCGC14_2192030</name>
</gene>
<organism evidence="1">
    <name type="scientific">marine sediment metagenome</name>
    <dbReference type="NCBI Taxonomy" id="412755"/>
    <lineage>
        <taxon>unclassified sequences</taxon>
        <taxon>metagenomes</taxon>
        <taxon>ecological metagenomes</taxon>
    </lineage>
</organism>
<name>A0A0F9GF65_9ZZZZ</name>
<dbReference type="AlphaFoldDB" id="A0A0F9GF65"/>